<dbReference type="InterPro" id="IPR051012">
    <property type="entry name" value="CellSynth/LPSAsmb/PSIAsmb"/>
</dbReference>
<dbReference type="SUPFAM" id="SSF48452">
    <property type="entry name" value="TPR-like"/>
    <property type="match status" value="1"/>
</dbReference>
<keyword evidence="2 3" id="KW-0802">TPR repeat</keyword>
<dbReference type="Gene3D" id="1.25.40.10">
    <property type="entry name" value="Tetratricopeptide repeat domain"/>
    <property type="match status" value="1"/>
</dbReference>
<dbReference type="InterPro" id="IPR011990">
    <property type="entry name" value="TPR-like_helical_dom_sf"/>
</dbReference>
<dbReference type="PANTHER" id="PTHR45586">
    <property type="entry name" value="TPR REPEAT-CONTAINING PROTEIN PA4667"/>
    <property type="match status" value="1"/>
</dbReference>
<reference evidence="5 6" key="1">
    <citation type="submission" date="2020-02" db="EMBL/GenBank/DDBJ databases">
        <title>Genomic and physiological characterization of two novel Nitrospinaceae genera.</title>
        <authorList>
            <person name="Mueller A.J."/>
            <person name="Jung M.-Y."/>
            <person name="Strachan C.R."/>
            <person name="Herbold C.W."/>
            <person name="Kirkegaard R.H."/>
            <person name="Daims H."/>
        </authorList>
    </citation>
    <scope>NUCLEOTIDE SEQUENCE [LARGE SCALE GENOMIC DNA]</scope>
    <source>
        <strain evidence="5">EB</strain>
    </source>
</reference>
<feature type="compositionally biased region" description="Basic and acidic residues" evidence="4">
    <location>
        <begin position="161"/>
        <end position="170"/>
    </location>
</feature>
<accession>A0A7T0BYA6</accession>
<name>A0A7T0BYA6_9BACT</name>
<evidence type="ECO:0000256" key="4">
    <source>
        <dbReference type="SAM" id="MobiDB-lite"/>
    </source>
</evidence>
<organism evidence="5 6">
    <name type="scientific">Candidatus Nitronauta litoralis</name>
    <dbReference type="NCBI Taxonomy" id="2705533"/>
    <lineage>
        <taxon>Bacteria</taxon>
        <taxon>Pseudomonadati</taxon>
        <taxon>Nitrospinota/Tectimicrobiota group</taxon>
        <taxon>Nitrospinota</taxon>
        <taxon>Nitrospinia</taxon>
        <taxon>Nitrospinales</taxon>
        <taxon>Nitrospinaceae</taxon>
        <taxon>Candidatus Nitronauta</taxon>
    </lineage>
</organism>
<dbReference type="KEGG" id="nli:G3M70_15350"/>
<dbReference type="SMART" id="SM00028">
    <property type="entry name" value="TPR"/>
    <property type="match status" value="3"/>
</dbReference>
<dbReference type="InterPro" id="IPR019734">
    <property type="entry name" value="TPR_rpt"/>
</dbReference>
<dbReference type="Pfam" id="PF00515">
    <property type="entry name" value="TPR_1"/>
    <property type="match status" value="1"/>
</dbReference>
<dbReference type="Pfam" id="PF14559">
    <property type="entry name" value="TPR_19"/>
    <property type="match status" value="1"/>
</dbReference>
<evidence type="ECO:0000256" key="2">
    <source>
        <dbReference type="ARBA" id="ARBA00022803"/>
    </source>
</evidence>
<dbReference type="PROSITE" id="PS50005">
    <property type="entry name" value="TPR"/>
    <property type="match status" value="2"/>
</dbReference>
<dbReference type="AlphaFoldDB" id="A0A7T0BYA6"/>
<evidence type="ECO:0000313" key="6">
    <source>
        <dbReference type="Proteomes" id="UP000594688"/>
    </source>
</evidence>
<evidence type="ECO:0000313" key="5">
    <source>
        <dbReference type="EMBL" id="QPJ63175.1"/>
    </source>
</evidence>
<feature type="region of interest" description="Disordered" evidence="4">
    <location>
        <begin position="150"/>
        <end position="246"/>
    </location>
</feature>
<proteinExistence type="predicted"/>
<feature type="repeat" description="TPR" evidence="3">
    <location>
        <begin position="101"/>
        <end position="134"/>
    </location>
</feature>
<dbReference type="PROSITE" id="PS50293">
    <property type="entry name" value="TPR_REGION"/>
    <property type="match status" value="1"/>
</dbReference>
<dbReference type="Proteomes" id="UP000594688">
    <property type="component" value="Chromosome"/>
</dbReference>
<keyword evidence="1" id="KW-0677">Repeat</keyword>
<protein>
    <submittedName>
        <fullName evidence="5">Tetratricopeptide repeat protein</fullName>
    </submittedName>
</protein>
<evidence type="ECO:0000256" key="3">
    <source>
        <dbReference type="PROSITE-ProRule" id="PRU00339"/>
    </source>
</evidence>
<sequence length="290" mass="32785">MISIRNTTRWALVAIGLLSFVWSNAYGSPFGSEAQDGIDLYNQEDYAKALKSFEAARLTDPENGNVLYNLANTHYKLGNFDHALKALEEAESVLDDPAMKQKTHYNRGNAYYRMGDVERAIESYKKALELDPSDTDAKFNLEYARKQYERAKQANRMAPRGNDKTEKDNENGMNPAHQQDPNESKEQTNETGEPPDSNPPEDEKDSQKAEVDKPQDSGGGKLNEEPHSPPAGEPSDEEQKMAKAMQEITSMNKDEADRWLNSLDEDLKKMSRRQVQGQMKDLFVEGGKDW</sequence>
<evidence type="ECO:0000256" key="1">
    <source>
        <dbReference type="ARBA" id="ARBA00022737"/>
    </source>
</evidence>
<feature type="compositionally biased region" description="Basic and acidic residues" evidence="4">
    <location>
        <begin position="205"/>
        <end position="215"/>
    </location>
</feature>
<dbReference type="PANTHER" id="PTHR45586:SF1">
    <property type="entry name" value="LIPOPOLYSACCHARIDE ASSEMBLY PROTEIN B"/>
    <property type="match status" value="1"/>
</dbReference>
<dbReference type="EMBL" id="CP048685">
    <property type="protein sequence ID" value="QPJ63175.1"/>
    <property type="molecule type" value="Genomic_DNA"/>
</dbReference>
<feature type="repeat" description="TPR" evidence="3">
    <location>
        <begin position="64"/>
        <end position="97"/>
    </location>
</feature>
<gene>
    <name evidence="5" type="ORF">G3M70_15350</name>
</gene>